<dbReference type="Gene3D" id="1.20.1160.11">
    <property type="entry name" value="Paired amphipathic helix"/>
    <property type="match status" value="1"/>
</dbReference>
<evidence type="ECO:0000313" key="8">
    <source>
        <dbReference type="Proteomes" id="UP001054821"/>
    </source>
</evidence>
<proteinExistence type="predicted"/>
<protein>
    <submittedName>
        <fullName evidence="6">PREDICTED: paired amphipathic helix</fullName>
    </submittedName>
</protein>
<evidence type="ECO:0000256" key="4">
    <source>
        <dbReference type="SAM" id="MobiDB-lite"/>
    </source>
</evidence>
<evidence type="ECO:0000313" key="6">
    <source>
        <dbReference type="EMBL" id="VVA20205.1"/>
    </source>
</evidence>
<comment type="subcellular location">
    <subcellularLocation>
        <location evidence="1 3">Nucleus</location>
    </subcellularLocation>
</comment>
<dbReference type="PANTHER" id="PTHR12346">
    <property type="entry name" value="SIN3B-RELATED"/>
    <property type="match status" value="1"/>
</dbReference>
<dbReference type="FunFam" id="1.20.1160.11:FF:000001">
    <property type="entry name" value="Paired amphipathic helix protein Sin3"/>
    <property type="match status" value="1"/>
</dbReference>
<dbReference type="InterPro" id="IPR039774">
    <property type="entry name" value="Sin3-like"/>
</dbReference>
<dbReference type="EMBL" id="CABIKO010000041">
    <property type="protein sequence ID" value="VVA20205.1"/>
    <property type="molecule type" value="Genomic_DNA"/>
</dbReference>
<dbReference type="Pfam" id="PF02671">
    <property type="entry name" value="PAH"/>
    <property type="match status" value="1"/>
</dbReference>
<dbReference type="Proteomes" id="UP001054821">
    <property type="component" value="Chromosome 3"/>
</dbReference>
<dbReference type="InParanoid" id="A0A5E4EWQ7"/>
<reference evidence="5 8" key="3">
    <citation type="journal article" date="2022" name="G3 (Bethesda)">
        <title>Whole-genome sequence and methylome profiling of the almond [Prunus dulcis (Mill.) D.A. Webb] cultivar 'Nonpareil'.</title>
        <authorList>
            <person name="D'Amico-Willman K.M."/>
            <person name="Ouma W.Z."/>
            <person name="Meulia T."/>
            <person name="Sideli G.M."/>
            <person name="Gradziel T.M."/>
            <person name="Fresnedo-Ramirez J."/>
        </authorList>
    </citation>
    <scope>NUCLEOTIDE SEQUENCE [LARGE SCALE GENOMIC DNA]</scope>
    <source>
        <strain evidence="5">Clone GOH B32 T37-40</strain>
    </source>
</reference>
<keyword evidence="2 3" id="KW-0539">Nucleus</keyword>
<dbReference type="EMBL" id="JAJFAZ020000003">
    <property type="protein sequence ID" value="KAI5341078.1"/>
    <property type="molecule type" value="Genomic_DNA"/>
</dbReference>
<dbReference type="Proteomes" id="UP000327085">
    <property type="component" value="Chromosome 3"/>
</dbReference>
<dbReference type="SUPFAM" id="SSF47762">
    <property type="entry name" value="PAH2 domain"/>
    <property type="match status" value="1"/>
</dbReference>
<evidence type="ECO:0000256" key="3">
    <source>
        <dbReference type="PROSITE-ProRule" id="PRU00810"/>
    </source>
</evidence>
<organism evidence="6 7">
    <name type="scientific">Prunus dulcis</name>
    <name type="common">Almond</name>
    <name type="synonym">Amygdalus dulcis</name>
    <dbReference type="NCBI Taxonomy" id="3755"/>
    <lineage>
        <taxon>Eukaryota</taxon>
        <taxon>Viridiplantae</taxon>
        <taxon>Streptophyta</taxon>
        <taxon>Embryophyta</taxon>
        <taxon>Tracheophyta</taxon>
        <taxon>Spermatophyta</taxon>
        <taxon>Magnoliopsida</taxon>
        <taxon>eudicotyledons</taxon>
        <taxon>Gunneridae</taxon>
        <taxon>Pentapetalae</taxon>
        <taxon>rosids</taxon>
        <taxon>fabids</taxon>
        <taxon>Rosales</taxon>
        <taxon>Rosaceae</taxon>
        <taxon>Amygdaloideae</taxon>
        <taxon>Amygdaleae</taxon>
        <taxon>Prunus</taxon>
    </lineage>
</organism>
<evidence type="ECO:0000313" key="5">
    <source>
        <dbReference type="EMBL" id="KAI5341078.1"/>
    </source>
</evidence>
<evidence type="ECO:0000256" key="1">
    <source>
        <dbReference type="ARBA" id="ARBA00004123"/>
    </source>
</evidence>
<dbReference type="PANTHER" id="PTHR12346:SF8">
    <property type="entry name" value="PAIRED AMPHIPATHIC HELIX PROTEIN SIN3-LIKE 2"/>
    <property type="match status" value="1"/>
</dbReference>
<evidence type="ECO:0000256" key="2">
    <source>
        <dbReference type="ARBA" id="ARBA00023242"/>
    </source>
</evidence>
<dbReference type="InterPro" id="IPR036600">
    <property type="entry name" value="PAH_sf"/>
</dbReference>
<keyword evidence="8" id="KW-1185">Reference proteome</keyword>
<feature type="compositionally biased region" description="Polar residues" evidence="4">
    <location>
        <begin position="32"/>
        <end position="42"/>
    </location>
</feature>
<feature type="region of interest" description="Disordered" evidence="4">
    <location>
        <begin position="20"/>
        <end position="53"/>
    </location>
</feature>
<dbReference type="AlphaFoldDB" id="A0A5E4EWQ7"/>
<reference evidence="7" key="2">
    <citation type="journal article" date="2020" name="Plant J.">
        <title>Transposons played a major role in the diversification between the closely related almond and peach genomes: results from the almond genome sequence.</title>
        <authorList>
            <person name="Alioto T."/>
            <person name="Alexiou K.G."/>
            <person name="Bardil A."/>
            <person name="Barteri F."/>
            <person name="Castanera R."/>
            <person name="Cruz F."/>
            <person name="Dhingra A."/>
            <person name="Duval H."/>
            <person name="Fernandez I Marti A."/>
            <person name="Frias L."/>
            <person name="Galan B."/>
            <person name="Garcia J.L."/>
            <person name="Howad W."/>
            <person name="Gomez-Garrido J."/>
            <person name="Gut M."/>
            <person name="Julca I."/>
            <person name="Morata J."/>
            <person name="Puigdomenech P."/>
            <person name="Ribeca P."/>
            <person name="Rubio Cabetas M.J."/>
            <person name="Vlasova A."/>
            <person name="Wirthensohn M."/>
            <person name="Garcia-Mas J."/>
            <person name="Gabaldon T."/>
            <person name="Casacuberta J.M."/>
            <person name="Arus P."/>
        </authorList>
    </citation>
    <scope>NUCLEOTIDE SEQUENCE [LARGE SCALE GENOMIC DNA]</scope>
    <source>
        <strain evidence="7">cv. Texas</strain>
    </source>
</reference>
<reference evidence="6" key="1">
    <citation type="submission" date="2019-07" db="EMBL/GenBank/DDBJ databases">
        <authorList>
            <person name="Alioto T."/>
            <person name="Alioto T."/>
            <person name="Gomez Garrido J."/>
        </authorList>
    </citation>
    <scope>NUCLEOTIDE SEQUENCE</scope>
</reference>
<dbReference type="GO" id="GO:0000785">
    <property type="term" value="C:chromatin"/>
    <property type="evidence" value="ECO:0007669"/>
    <property type="project" value="TreeGrafter"/>
</dbReference>
<dbReference type="InterPro" id="IPR003822">
    <property type="entry name" value="PAH"/>
</dbReference>
<dbReference type="PROSITE" id="PS51477">
    <property type="entry name" value="PAH"/>
    <property type="match status" value="1"/>
</dbReference>
<dbReference type="Gramene" id="VVA20205">
    <property type="protein sequence ID" value="VVA20205"/>
    <property type="gene ID" value="Prudul26B025744"/>
</dbReference>
<dbReference type="GO" id="GO:0000122">
    <property type="term" value="P:negative regulation of transcription by RNA polymerase II"/>
    <property type="evidence" value="ECO:0007669"/>
    <property type="project" value="TreeGrafter"/>
</dbReference>
<dbReference type="OMA" id="QREEYYM"/>
<name>A0A5E4EWQ7_PRUDU</name>
<sequence>MRSEDGMAFDVAKALRLNRSNPNESPFFPGDQLTNFKGQSQTPGGGGGAGGASQRLMSITDALLFIKQLKDVGGDQREEYYMFLEIMKDFKAQRIDTKGVCARVKALFKGHNHLILGFNQFLPQGYQIIPEEEDATPPLQKQTADMKLLSRL</sequence>
<evidence type="ECO:0000313" key="7">
    <source>
        <dbReference type="Proteomes" id="UP000327085"/>
    </source>
</evidence>
<dbReference type="GO" id="GO:0003714">
    <property type="term" value="F:transcription corepressor activity"/>
    <property type="evidence" value="ECO:0007669"/>
    <property type="project" value="InterPro"/>
</dbReference>
<gene>
    <name evidence="6" type="ORF">ALMOND_2B025744</name>
    <name evidence="5" type="ORF">L3X38_020352</name>
</gene>
<accession>A0A5E4EWQ7</accession>
<dbReference type="GO" id="GO:0000118">
    <property type="term" value="C:histone deacetylase complex"/>
    <property type="evidence" value="ECO:0007669"/>
    <property type="project" value="TreeGrafter"/>
</dbReference>